<dbReference type="InterPro" id="IPR042099">
    <property type="entry name" value="ANL_N_sf"/>
</dbReference>
<dbReference type="EMBL" id="CP095749">
    <property type="protein sequence ID" value="WEB37912.1"/>
    <property type="molecule type" value="Genomic_DNA"/>
</dbReference>
<dbReference type="Proteomes" id="UP001218629">
    <property type="component" value="Chromosome"/>
</dbReference>
<gene>
    <name evidence="2" type="ORF">MOV08_00145</name>
</gene>
<evidence type="ECO:0000256" key="1">
    <source>
        <dbReference type="SAM" id="MobiDB-lite"/>
    </source>
</evidence>
<keyword evidence="3" id="KW-1185">Reference proteome</keyword>
<sequence length="151" mass="15959">MPGRDTRSLVDHSRTVLSKHSEDQILWFLVDGEGEPHALGKAELDLPARTIAVALQDRFPSGERGLIMCPAGLEYVYADIVAVPPCPADLAFPIRTRPRLTAAAPAPPQAAPDRAGASAADGPPDLDAMSAAELEALLTAKTTQIDEGAQR</sequence>
<feature type="compositionally biased region" description="Low complexity" evidence="1">
    <location>
        <begin position="111"/>
        <end position="131"/>
    </location>
</feature>
<name>A0ABY7ZZ10_9ACTN</name>
<protein>
    <submittedName>
        <fullName evidence="2">Uncharacterized protein</fullName>
    </submittedName>
</protein>
<feature type="region of interest" description="Disordered" evidence="1">
    <location>
        <begin position="101"/>
        <end position="131"/>
    </location>
</feature>
<evidence type="ECO:0000313" key="2">
    <source>
        <dbReference type="EMBL" id="WEB37912.1"/>
    </source>
</evidence>
<accession>A0ABY7ZZ10</accession>
<organism evidence="2 3">
    <name type="scientific">Streptomyces yunnanensis</name>
    <dbReference type="NCBI Taxonomy" id="156453"/>
    <lineage>
        <taxon>Bacteria</taxon>
        <taxon>Bacillati</taxon>
        <taxon>Actinomycetota</taxon>
        <taxon>Actinomycetes</taxon>
        <taxon>Kitasatosporales</taxon>
        <taxon>Streptomycetaceae</taxon>
        <taxon>Streptomyces</taxon>
    </lineage>
</organism>
<dbReference type="Gene3D" id="3.40.50.12780">
    <property type="entry name" value="N-terminal domain of ligase-like"/>
    <property type="match status" value="1"/>
</dbReference>
<reference evidence="2 3" key="1">
    <citation type="submission" date="2022-03" db="EMBL/GenBank/DDBJ databases">
        <title>Streptomyces yunnanensis P86,complete genome.</title>
        <authorList>
            <person name="Chen S."/>
            <person name="Zhang Q."/>
        </authorList>
    </citation>
    <scope>NUCLEOTIDE SEQUENCE [LARGE SCALE GENOMIC DNA]</scope>
    <source>
        <strain evidence="2 3">P86</strain>
    </source>
</reference>
<dbReference type="RefSeq" id="WP_039628500.1">
    <property type="nucleotide sequence ID" value="NZ_CP095749.1"/>
</dbReference>
<proteinExistence type="predicted"/>
<evidence type="ECO:0000313" key="3">
    <source>
        <dbReference type="Proteomes" id="UP001218629"/>
    </source>
</evidence>